<dbReference type="AlphaFoldDB" id="H0ECC3"/>
<feature type="compositionally biased region" description="Pro residues" evidence="1">
    <location>
        <begin position="127"/>
        <end position="136"/>
    </location>
</feature>
<dbReference type="GO" id="GO:0012507">
    <property type="term" value="C:ER to Golgi transport vesicle membrane"/>
    <property type="evidence" value="ECO:0007669"/>
    <property type="project" value="TreeGrafter"/>
</dbReference>
<proteinExistence type="predicted"/>
<dbReference type="Proteomes" id="UP000005446">
    <property type="component" value="Unassembled WGS sequence"/>
</dbReference>
<name>H0ECC3_GLAL7</name>
<dbReference type="PANTHER" id="PTHR13402:SF6">
    <property type="entry name" value="SECRETORY 16, ISOFORM I"/>
    <property type="match status" value="1"/>
</dbReference>
<dbReference type="PANTHER" id="PTHR13402">
    <property type="entry name" value="RGPR-RELATED"/>
    <property type="match status" value="1"/>
</dbReference>
<evidence type="ECO:0000313" key="3">
    <source>
        <dbReference type="Proteomes" id="UP000005446"/>
    </source>
</evidence>
<dbReference type="HOGENOM" id="CLU_1073832_0_0_1"/>
<feature type="compositionally biased region" description="Low complexity" evidence="1">
    <location>
        <begin position="137"/>
        <end position="158"/>
    </location>
</feature>
<feature type="compositionally biased region" description="Basic and acidic residues" evidence="1">
    <location>
        <begin position="37"/>
        <end position="59"/>
    </location>
</feature>
<dbReference type="GO" id="GO:0007030">
    <property type="term" value="P:Golgi organization"/>
    <property type="evidence" value="ECO:0007669"/>
    <property type="project" value="TreeGrafter"/>
</dbReference>
<accession>H0ECC3</accession>
<dbReference type="GO" id="GO:0070973">
    <property type="term" value="P:protein localization to endoplasmic reticulum exit site"/>
    <property type="evidence" value="ECO:0007669"/>
    <property type="project" value="TreeGrafter"/>
</dbReference>
<evidence type="ECO:0000256" key="1">
    <source>
        <dbReference type="SAM" id="MobiDB-lite"/>
    </source>
</evidence>
<sequence>MGDEPDSPIDTKPRKKSFMDDDDDDISIPKKTSATGEKSKAEKDREAEEAFRKAAEADAQKGNAAPAKKGWGLGGWFGGGKKEAADMSAQPNKPIRAKLGEQSSFYYDPDLKRWINKKGGDTAPTPSATPPPPRAGPPRTASGTPLGAAAPPLRGPPAVRSASESAKGPSPLAQDDGPAASTGDLPSLAPPGPLAMARSASNGSVNGPPSAPPSRPGTGMSNASSIDDLLGPATGGAKRVGAKKKKGRGYIDVMGEKPT</sequence>
<dbReference type="GO" id="GO:0070971">
    <property type="term" value="C:endoplasmic reticulum exit site"/>
    <property type="evidence" value="ECO:0007669"/>
    <property type="project" value="TreeGrafter"/>
</dbReference>
<comment type="caution">
    <text evidence="2">The sequence shown here is derived from an EMBL/GenBank/DDBJ whole genome shotgun (WGS) entry which is preliminary data.</text>
</comment>
<protein>
    <submittedName>
        <fullName evidence="2">Putative COPII coat assembly protein SEC16</fullName>
    </submittedName>
</protein>
<feature type="region of interest" description="Disordered" evidence="1">
    <location>
        <begin position="1"/>
        <end position="259"/>
    </location>
</feature>
<keyword evidence="3" id="KW-1185">Reference proteome</keyword>
<dbReference type="EMBL" id="AGUE01000001">
    <property type="protein sequence ID" value="EHL03866.1"/>
    <property type="molecule type" value="Genomic_DNA"/>
</dbReference>
<organism evidence="2 3">
    <name type="scientific">Glarea lozoyensis (strain ATCC 74030 / MF5533)</name>
    <dbReference type="NCBI Taxonomy" id="1104152"/>
    <lineage>
        <taxon>Eukaryota</taxon>
        <taxon>Fungi</taxon>
        <taxon>Dikarya</taxon>
        <taxon>Ascomycota</taxon>
        <taxon>Pezizomycotina</taxon>
        <taxon>Leotiomycetes</taxon>
        <taxon>Helotiales</taxon>
        <taxon>Helotiaceae</taxon>
        <taxon>Glarea</taxon>
    </lineage>
</organism>
<gene>
    <name evidence="2" type="ORF">M7I_0057</name>
</gene>
<evidence type="ECO:0000313" key="2">
    <source>
        <dbReference type="EMBL" id="EHL03866.1"/>
    </source>
</evidence>
<dbReference type="OrthoDB" id="8918678at2759"/>
<reference evidence="2 3" key="1">
    <citation type="journal article" date="2012" name="Eukaryot. Cell">
        <title>Genome sequence of the fungus Glarea lozoyensis: the first genome sequence of a species from the Helotiaceae family.</title>
        <authorList>
            <person name="Youssar L."/>
            <person name="Gruening B.A."/>
            <person name="Erxleben A."/>
            <person name="Guenther S."/>
            <person name="Huettel W."/>
        </authorList>
    </citation>
    <scope>NUCLEOTIDE SEQUENCE [LARGE SCALE GENOMIC DNA]</scope>
    <source>
        <strain evidence="3">ATCC 74030 / MF5533</strain>
    </source>
</reference>
<dbReference type="InParanoid" id="H0ECC3"/>